<reference evidence="5 6" key="1">
    <citation type="submission" date="2014-03" db="EMBL/GenBank/DDBJ databases">
        <title>Genome sequence of Bordetella bronchiseptica.</title>
        <authorList>
            <person name="Harvill E."/>
            <person name="Goodfield L.L."/>
            <person name="Ivanov Y.V."/>
            <person name="Meyer J.A."/>
            <person name="Muse S.J."/>
            <person name="Jacobs N."/>
            <person name="Bendor L."/>
            <person name="Smallridge W.E."/>
            <person name="Brinkac L.M."/>
            <person name="Sanka R."/>
            <person name="Kim M."/>
            <person name="Losada L."/>
        </authorList>
    </citation>
    <scope>NUCLEOTIDE SEQUENCE [LARGE SCALE GENOMIC DNA]</scope>
    <source>
        <strain evidence="5 6">00-P-2796</strain>
    </source>
</reference>
<evidence type="ECO:0000256" key="1">
    <source>
        <dbReference type="ARBA" id="ARBA00022679"/>
    </source>
</evidence>
<comment type="caution">
    <text evidence="5">The sequence shown here is derived from an EMBL/GenBank/DDBJ whole genome shotgun (WGS) entry which is preliminary data.</text>
</comment>
<evidence type="ECO:0000256" key="3">
    <source>
        <dbReference type="SAM" id="MobiDB-lite"/>
    </source>
</evidence>
<feature type="domain" description="N-acetyltransferase" evidence="4">
    <location>
        <begin position="79"/>
        <end position="236"/>
    </location>
</feature>
<evidence type="ECO:0000259" key="4">
    <source>
        <dbReference type="PROSITE" id="PS51186"/>
    </source>
</evidence>
<dbReference type="PROSITE" id="PS51186">
    <property type="entry name" value="GNAT"/>
    <property type="match status" value="1"/>
</dbReference>
<feature type="compositionally biased region" description="Low complexity" evidence="3">
    <location>
        <begin position="17"/>
        <end position="27"/>
    </location>
</feature>
<name>A0ABR4REI9_BORBO</name>
<evidence type="ECO:0000313" key="6">
    <source>
        <dbReference type="Proteomes" id="UP000025756"/>
    </source>
</evidence>
<proteinExistence type="predicted"/>
<sequence>MELAQCVDRPQRGRNPADQGDLQQQADDAGDGAADGEEHRERQEDGKQQAHGAIRIWKTAMIAGFTLRPMPSAPATPSVAVRRAQAPDAALLPAIERSAGQRFLDAPGLAWIAADEVMSEQDHRAWIAAGTSWVAECPGAGLAGFLVAERTADALHVWELAVRREMQGRGIGGRLVRAAIDAAAAAGLPAITLTTFRDLPWNQPFYARLGFATLQADGLNVRLQAILAREASLGLPAARRCAMRREIAAALYPSPDSTWTNTTY</sequence>
<dbReference type="SUPFAM" id="SSF55729">
    <property type="entry name" value="Acyl-CoA N-acyltransferases (Nat)"/>
    <property type="match status" value="1"/>
</dbReference>
<keyword evidence="2" id="KW-0012">Acyltransferase</keyword>
<protein>
    <submittedName>
        <fullName evidence="5">Acetyltransferase (GNAT) domain protein</fullName>
    </submittedName>
</protein>
<dbReference type="InterPro" id="IPR016181">
    <property type="entry name" value="Acyl_CoA_acyltransferase"/>
</dbReference>
<feature type="compositionally biased region" description="Basic and acidic residues" evidence="3">
    <location>
        <begin position="36"/>
        <end position="48"/>
    </location>
</feature>
<dbReference type="PANTHER" id="PTHR43800">
    <property type="entry name" value="PEPTIDYL-LYSINE N-ACETYLTRANSFERASE YJAB"/>
    <property type="match status" value="1"/>
</dbReference>
<gene>
    <name evidence="5" type="ORF">L490_2213</name>
</gene>
<dbReference type="EMBL" id="JGWH01000094">
    <property type="protein sequence ID" value="KCV34640.1"/>
    <property type="molecule type" value="Genomic_DNA"/>
</dbReference>
<keyword evidence="6" id="KW-1185">Reference proteome</keyword>
<keyword evidence="1" id="KW-0808">Transferase</keyword>
<feature type="region of interest" description="Disordered" evidence="3">
    <location>
        <begin position="1"/>
        <end position="50"/>
    </location>
</feature>
<evidence type="ECO:0000256" key="2">
    <source>
        <dbReference type="ARBA" id="ARBA00023315"/>
    </source>
</evidence>
<dbReference type="CDD" id="cd04301">
    <property type="entry name" value="NAT_SF"/>
    <property type="match status" value="1"/>
</dbReference>
<dbReference type="Gene3D" id="3.40.630.30">
    <property type="match status" value="1"/>
</dbReference>
<dbReference type="Pfam" id="PF00583">
    <property type="entry name" value="Acetyltransf_1"/>
    <property type="match status" value="1"/>
</dbReference>
<accession>A0ABR4REI9</accession>
<evidence type="ECO:0000313" key="5">
    <source>
        <dbReference type="EMBL" id="KCV34640.1"/>
    </source>
</evidence>
<organism evidence="5 6">
    <name type="scientific">Bordetella bronchiseptica 00-P-2796</name>
    <dbReference type="NCBI Taxonomy" id="1331199"/>
    <lineage>
        <taxon>Bacteria</taxon>
        <taxon>Pseudomonadati</taxon>
        <taxon>Pseudomonadota</taxon>
        <taxon>Betaproteobacteria</taxon>
        <taxon>Burkholderiales</taxon>
        <taxon>Alcaligenaceae</taxon>
        <taxon>Bordetella</taxon>
    </lineage>
</organism>
<dbReference type="Proteomes" id="UP000025756">
    <property type="component" value="Unassembled WGS sequence"/>
</dbReference>
<dbReference type="InterPro" id="IPR000182">
    <property type="entry name" value="GNAT_dom"/>
</dbReference>
<dbReference type="PANTHER" id="PTHR43800:SF1">
    <property type="entry name" value="PEPTIDYL-LYSINE N-ACETYLTRANSFERASE YJAB"/>
    <property type="match status" value="1"/>
</dbReference>